<evidence type="ECO:0000256" key="2">
    <source>
        <dbReference type="ARBA" id="ARBA00023172"/>
    </source>
</evidence>
<gene>
    <name evidence="5" type="ORF">METZ01_LOCUS364829</name>
</gene>
<dbReference type="Gene3D" id="1.10.443.10">
    <property type="entry name" value="Intergrase catalytic core"/>
    <property type="match status" value="1"/>
</dbReference>
<evidence type="ECO:0000313" key="5">
    <source>
        <dbReference type="EMBL" id="SVD11975.1"/>
    </source>
</evidence>
<reference evidence="5" key="1">
    <citation type="submission" date="2018-05" db="EMBL/GenBank/DDBJ databases">
        <authorList>
            <person name="Lanie J.A."/>
            <person name="Ng W.-L."/>
            <person name="Kazmierczak K.M."/>
            <person name="Andrzejewski T.M."/>
            <person name="Davidsen T.M."/>
            <person name="Wayne K.J."/>
            <person name="Tettelin H."/>
            <person name="Glass J.I."/>
            <person name="Rusch D."/>
            <person name="Podicherti R."/>
            <person name="Tsui H.-C.T."/>
            <person name="Winkler M.E."/>
        </authorList>
    </citation>
    <scope>NUCLEOTIDE SEQUENCE</scope>
</reference>
<dbReference type="GO" id="GO:0006310">
    <property type="term" value="P:DNA recombination"/>
    <property type="evidence" value="ECO:0007669"/>
    <property type="project" value="UniProtKB-KW"/>
</dbReference>
<feature type="domain" description="Tyr recombinase" evidence="3">
    <location>
        <begin position="105"/>
        <end position="258"/>
    </location>
</feature>
<feature type="domain" description="Core-binding (CB)" evidence="4">
    <location>
        <begin position="1"/>
        <end position="86"/>
    </location>
</feature>
<dbReference type="GO" id="GO:0003677">
    <property type="term" value="F:DNA binding"/>
    <property type="evidence" value="ECO:0007669"/>
    <property type="project" value="UniProtKB-KW"/>
</dbReference>
<dbReference type="InterPro" id="IPR050090">
    <property type="entry name" value="Tyrosine_recombinase_XerCD"/>
</dbReference>
<dbReference type="InterPro" id="IPR013762">
    <property type="entry name" value="Integrase-like_cat_sf"/>
</dbReference>
<protein>
    <recommendedName>
        <fullName evidence="6">Tyr recombinase domain-containing protein</fullName>
    </recommendedName>
</protein>
<evidence type="ECO:0000259" key="3">
    <source>
        <dbReference type="PROSITE" id="PS51898"/>
    </source>
</evidence>
<evidence type="ECO:0008006" key="6">
    <source>
        <dbReference type="Google" id="ProtNLM"/>
    </source>
</evidence>
<dbReference type="SUPFAM" id="SSF56349">
    <property type="entry name" value="DNA breaking-rejoining enzymes"/>
    <property type="match status" value="1"/>
</dbReference>
<evidence type="ECO:0000259" key="4">
    <source>
        <dbReference type="PROSITE" id="PS51900"/>
    </source>
</evidence>
<accession>A0A382SR56</accession>
<dbReference type="Gene3D" id="1.10.150.130">
    <property type="match status" value="1"/>
</dbReference>
<dbReference type="InterPro" id="IPR010998">
    <property type="entry name" value="Integrase_recombinase_N"/>
</dbReference>
<dbReference type="InterPro" id="IPR044068">
    <property type="entry name" value="CB"/>
</dbReference>
<dbReference type="PROSITE" id="PS51898">
    <property type="entry name" value="TYR_RECOMBINASE"/>
    <property type="match status" value="1"/>
</dbReference>
<dbReference type="AlphaFoldDB" id="A0A382SR56"/>
<keyword evidence="1" id="KW-0238">DNA-binding</keyword>
<dbReference type="PANTHER" id="PTHR30349:SF41">
    <property type="entry name" value="INTEGRASE_RECOMBINASE PROTEIN MJ0367-RELATED"/>
    <property type="match status" value="1"/>
</dbReference>
<proteinExistence type="predicted"/>
<organism evidence="5">
    <name type="scientific">marine metagenome</name>
    <dbReference type="NCBI Taxonomy" id="408172"/>
    <lineage>
        <taxon>unclassified sequences</taxon>
        <taxon>metagenomes</taxon>
        <taxon>ecological metagenomes</taxon>
    </lineage>
</organism>
<sequence>MEIHRCYDLFLTDRKISGCSESTLRFYDYVIGKLISYLSSTNSDSVVENLQTHILPFFSALQQQNLAPSTYHSLFRGIRAFTRFLHQEGYVQDEIRLPKVKQPHSTISPLTPAQMRKVLHSFNSNTYLGLRNYTIVRLFLDTSMRLGELSRLQLTDVNLEDGFVLVHGKGGRDRYVPIGREMVKCLWRYMKKRAVIDVNLSPHHLFLTEQGRPLTSRAIQLVFKRLGRKINLDGVRLSPHTLRHSFALAYIENGGDPF</sequence>
<feature type="non-terminal residue" evidence="5">
    <location>
        <position position="258"/>
    </location>
</feature>
<dbReference type="Pfam" id="PF00589">
    <property type="entry name" value="Phage_integrase"/>
    <property type="match status" value="1"/>
</dbReference>
<dbReference type="InterPro" id="IPR002104">
    <property type="entry name" value="Integrase_catalytic"/>
</dbReference>
<dbReference type="PANTHER" id="PTHR30349">
    <property type="entry name" value="PHAGE INTEGRASE-RELATED"/>
    <property type="match status" value="1"/>
</dbReference>
<dbReference type="GO" id="GO:0015074">
    <property type="term" value="P:DNA integration"/>
    <property type="evidence" value="ECO:0007669"/>
    <property type="project" value="InterPro"/>
</dbReference>
<dbReference type="InterPro" id="IPR011010">
    <property type="entry name" value="DNA_brk_join_enz"/>
</dbReference>
<dbReference type="EMBL" id="UINC01130729">
    <property type="protein sequence ID" value="SVD11975.1"/>
    <property type="molecule type" value="Genomic_DNA"/>
</dbReference>
<dbReference type="PROSITE" id="PS51900">
    <property type="entry name" value="CB"/>
    <property type="match status" value="1"/>
</dbReference>
<keyword evidence="2" id="KW-0233">DNA recombination</keyword>
<name>A0A382SR56_9ZZZZ</name>
<evidence type="ECO:0000256" key="1">
    <source>
        <dbReference type="ARBA" id="ARBA00023125"/>
    </source>
</evidence>